<sequence length="409" mass="46053">MTCPERQKWLTNHSFVEFEDYHRPFLFPMEFISLAFVLLLAVFFNFATIITILRVQSLRQKLGNMLIINLCVMDLITSLGSMLFSLIDIFYEGYFLCMHVFCRIHGGLAVVGCFGNFAAIITIAVHRFLSVVAKDKVNLTSKHVVLLIIGCWIFTLALVIPPIGGNATSVYKHGTHHCSPTWSCPYFITAVSVIYALTLPTMVICYSAIYWKVRSSKRRLILHKPKGKKDGESSNSVGQSSSAVNKENIVMKTKGQCDFFPRDSSSQLDSGFSVSVVNHPTTDDREMSDQPSVVTMSGPYQSMSSYIPAYKRKKKGIRNQDVDIRVALAGGLLVATTAVCWTPYFVVNSCTREKENSHALSIFAMWIAYTNSALDPIIYSALNKELQRAILNQFRLLCRFLQRNICRIN</sequence>
<evidence type="ECO:0000256" key="5">
    <source>
        <dbReference type="ARBA" id="ARBA00022692"/>
    </source>
</evidence>
<dbReference type="AlphaFoldDB" id="A0A9Q1HC08"/>
<dbReference type="EMBL" id="JAIZAY010000006">
    <property type="protein sequence ID" value="KAJ8039736.1"/>
    <property type="molecule type" value="Genomic_DNA"/>
</dbReference>
<evidence type="ECO:0000256" key="16">
    <source>
        <dbReference type="SAM" id="MobiDB-lite"/>
    </source>
</evidence>
<dbReference type="GO" id="GO:0004930">
    <property type="term" value="F:G protein-coupled receptor activity"/>
    <property type="evidence" value="ECO:0007669"/>
    <property type="project" value="UniProtKB-KW"/>
</dbReference>
<feature type="transmembrane region" description="Helical" evidence="17">
    <location>
        <begin position="359"/>
        <end position="382"/>
    </location>
</feature>
<dbReference type="PRINTS" id="PR00237">
    <property type="entry name" value="GPCRRHODOPSN"/>
</dbReference>
<evidence type="ECO:0000256" key="8">
    <source>
        <dbReference type="ARBA" id="ARBA00023069"/>
    </source>
</evidence>
<evidence type="ECO:0000256" key="7">
    <source>
        <dbReference type="ARBA" id="ARBA00023040"/>
    </source>
</evidence>
<keyword evidence="3" id="KW-0217">Developmental protein</keyword>
<dbReference type="GO" id="GO:0005768">
    <property type="term" value="C:endosome"/>
    <property type="evidence" value="ECO:0007669"/>
    <property type="project" value="TreeGrafter"/>
</dbReference>
<feature type="transmembrane region" description="Helical" evidence="17">
    <location>
        <begin position="144"/>
        <end position="165"/>
    </location>
</feature>
<dbReference type="InterPro" id="IPR017452">
    <property type="entry name" value="GPCR_Rhodpsn_7TM"/>
</dbReference>
<gene>
    <name evidence="19" type="ORF">HOLleu_13834</name>
</gene>
<dbReference type="PROSITE" id="PS00237">
    <property type="entry name" value="G_PROTEIN_RECEP_F1_1"/>
    <property type="match status" value="1"/>
</dbReference>
<evidence type="ECO:0000256" key="17">
    <source>
        <dbReference type="SAM" id="Phobius"/>
    </source>
</evidence>
<dbReference type="PROSITE" id="PS50262">
    <property type="entry name" value="G_PROTEIN_RECEP_F1_2"/>
    <property type="match status" value="1"/>
</dbReference>
<comment type="similarity">
    <text evidence="15">Belongs to the G-protein coupled receptor 1 family.</text>
</comment>
<accession>A0A9Q1HC08</accession>
<evidence type="ECO:0000259" key="18">
    <source>
        <dbReference type="PROSITE" id="PS50262"/>
    </source>
</evidence>
<keyword evidence="6 17" id="KW-1133">Transmembrane helix</keyword>
<feature type="transmembrane region" description="Helical" evidence="17">
    <location>
        <begin position="107"/>
        <end position="132"/>
    </location>
</feature>
<evidence type="ECO:0000256" key="11">
    <source>
        <dbReference type="ARBA" id="ARBA00023170"/>
    </source>
</evidence>
<evidence type="ECO:0000256" key="9">
    <source>
        <dbReference type="ARBA" id="ARBA00023136"/>
    </source>
</evidence>
<evidence type="ECO:0000256" key="15">
    <source>
        <dbReference type="RuleBase" id="RU000688"/>
    </source>
</evidence>
<evidence type="ECO:0000256" key="4">
    <source>
        <dbReference type="ARBA" id="ARBA00022475"/>
    </source>
</evidence>
<dbReference type="PANTHER" id="PTHR22752">
    <property type="entry name" value="G PROTEIN-COUPLED RECEPTOR"/>
    <property type="match status" value="1"/>
</dbReference>
<evidence type="ECO:0000256" key="3">
    <source>
        <dbReference type="ARBA" id="ARBA00022473"/>
    </source>
</evidence>
<evidence type="ECO:0000313" key="19">
    <source>
        <dbReference type="EMBL" id="KAJ8039736.1"/>
    </source>
</evidence>
<dbReference type="CDD" id="cd00637">
    <property type="entry name" value="7tm_classA_rhodopsin-like"/>
    <property type="match status" value="1"/>
</dbReference>
<dbReference type="OrthoDB" id="5957871at2759"/>
<evidence type="ECO:0000256" key="13">
    <source>
        <dbReference type="ARBA" id="ARBA00023224"/>
    </source>
</evidence>
<keyword evidence="9 17" id="KW-0472">Membrane</keyword>
<keyword evidence="5 15" id="KW-0812">Transmembrane</keyword>
<dbReference type="Gene3D" id="1.20.1070.10">
    <property type="entry name" value="Rhodopsin 7-helix transmembrane proteins"/>
    <property type="match status" value="1"/>
</dbReference>
<evidence type="ECO:0000256" key="14">
    <source>
        <dbReference type="ARBA" id="ARBA00023273"/>
    </source>
</evidence>
<evidence type="ECO:0000256" key="10">
    <source>
        <dbReference type="ARBA" id="ARBA00023157"/>
    </source>
</evidence>
<protein>
    <submittedName>
        <fullName evidence="19">Alpha-2 adrenergic receptor</fullName>
    </submittedName>
</protein>
<name>A0A9Q1HC08_HOLLE</name>
<feature type="transmembrane region" description="Helical" evidence="17">
    <location>
        <begin position="31"/>
        <end position="53"/>
    </location>
</feature>
<dbReference type="PANTHER" id="PTHR22752:SF10">
    <property type="entry name" value="G-PROTEIN COUPLED RECEPTOR 161"/>
    <property type="match status" value="1"/>
</dbReference>
<dbReference type="InterPro" id="IPR000276">
    <property type="entry name" value="GPCR_Rhodpsn"/>
</dbReference>
<keyword evidence="20" id="KW-1185">Reference proteome</keyword>
<evidence type="ECO:0000256" key="6">
    <source>
        <dbReference type="ARBA" id="ARBA00022989"/>
    </source>
</evidence>
<keyword evidence="11 15" id="KW-0675">Receptor</keyword>
<keyword evidence="4" id="KW-1003">Cell membrane</keyword>
<feature type="transmembrane region" description="Helical" evidence="17">
    <location>
        <begin position="65"/>
        <end position="87"/>
    </location>
</feature>
<dbReference type="SUPFAM" id="SSF81321">
    <property type="entry name" value="Family A G protein-coupled receptor-like"/>
    <property type="match status" value="1"/>
</dbReference>
<keyword evidence="10" id="KW-1015">Disulfide bond</keyword>
<keyword evidence="7 15" id="KW-0297">G-protein coupled receptor</keyword>
<feature type="compositionally biased region" description="Low complexity" evidence="16">
    <location>
        <begin position="233"/>
        <end position="242"/>
    </location>
</feature>
<feature type="transmembrane region" description="Helical" evidence="17">
    <location>
        <begin position="322"/>
        <end position="347"/>
    </location>
</feature>
<evidence type="ECO:0000256" key="12">
    <source>
        <dbReference type="ARBA" id="ARBA00023180"/>
    </source>
</evidence>
<evidence type="ECO:0000256" key="1">
    <source>
        <dbReference type="ARBA" id="ARBA00004309"/>
    </source>
</evidence>
<comment type="caution">
    <text evidence="19">The sequence shown here is derived from an EMBL/GenBank/DDBJ whole genome shotgun (WGS) entry which is preliminary data.</text>
</comment>
<evidence type="ECO:0000256" key="2">
    <source>
        <dbReference type="ARBA" id="ARBA00004651"/>
    </source>
</evidence>
<feature type="region of interest" description="Disordered" evidence="16">
    <location>
        <begin position="223"/>
        <end position="242"/>
    </location>
</feature>
<proteinExistence type="inferred from homology"/>
<evidence type="ECO:0000313" key="20">
    <source>
        <dbReference type="Proteomes" id="UP001152320"/>
    </source>
</evidence>
<feature type="transmembrane region" description="Helical" evidence="17">
    <location>
        <begin position="185"/>
        <end position="211"/>
    </location>
</feature>
<feature type="domain" description="G-protein coupled receptors family 1 profile" evidence="18">
    <location>
        <begin position="44"/>
        <end position="379"/>
    </location>
</feature>
<keyword evidence="13 15" id="KW-0807">Transducer</keyword>
<reference evidence="19" key="1">
    <citation type="submission" date="2021-10" db="EMBL/GenBank/DDBJ databases">
        <title>Tropical sea cucumber genome reveals ecological adaptation and Cuvierian tubules defense mechanism.</title>
        <authorList>
            <person name="Chen T."/>
        </authorList>
    </citation>
    <scope>NUCLEOTIDE SEQUENCE</scope>
    <source>
        <strain evidence="19">Nanhai2018</strain>
        <tissue evidence="19">Muscle</tissue>
    </source>
</reference>
<keyword evidence="8" id="KW-0969">Cilium</keyword>
<keyword evidence="14" id="KW-0966">Cell projection</keyword>
<dbReference type="Pfam" id="PF00001">
    <property type="entry name" value="7tm_1"/>
    <property type="match status" value="1"/>
</dbReference>
<organism evidence="19 20">
    <name type="scientific">Holothuria leucospilota</name>
    <name type="common">Black long sea cucumber</name>
    <name type="synonym">Mertensiothuria leucospilota</name>
    <dbReference type="NCBI Taxonomy" id="206669"/>
    <lineage>
        <taxon>Eukaryota</taxon>
        <taxon>Metazoa</taxon>
        <taxon>Echinodermata</taxon>
        <taxon>Eleutherozoa</taxon>
        <taxon>Echinozoa</taxon>
        <taxon>Holothuroidea</taxon>
        <taxon>Aspidochirotacea</taxon>
        <taxon>Aspidochirotida</taxon>
        <taxon>Holothuriidae</taxon>
        <taxon>Holothuria</taxon>
    </lineage>
</organism>
<dbReference type="Proteomes" id="UP001152320">
    <property type="component" value="Chromosome 6"/>
</dbReference>
<comment type="subcellular location">
    <subcellularLocation>
        <location evidence="2">Cell membrane</location>
        <topology evidence="2">Multi-pass membrane protein</topology>
    </subcellularLocation>
    <subcellularLocation>
        <location evidence="1">Cell projection</location>
        <location evidence="1">Cilium membrane</location>
    </subcellularLocation>
</comment>
<dbReference type="GO" id="GO:0060170">
    <property type="term" value="C:ciliary membrane"/>
    <property type="evidence" value="ECO:0007669"/>
    <property type="project" value="UniProtKB-SubCell"/>
</dbReference>
<keyword evidence="12" id="KW-0325">Glycoprotein</keyword>